<proteinExistence type="predicted"/>
<feature type="region of interest" description="Disordered" evidence="1">
    <location>
        <begin position="1"/>
        <end position="29"/>
    </location>
</feature>
<reference evidence="3 4" key="1">
    <citation type="journal article" date="2019" name="Int. J. Syst. Evol. Microbiol.">
        <title>The Global Catalogue of Microorganisms (GCM) 10K type strain sequencing project: providing services to taxonomists for standard genome sequencing and annotation.</title>
        <authorList>
            <consortium name="The Broad Institute Genomics Platform"/>
            <consortium name="The Broad Institute Genome Sequencing Center for Infectious Disease"/>
            <person name="Wu L."/>
            <person name="Ma J."/>
        </authorList>
    </citation>
    <scope>NUCLEOTIDE SEQUENCE [LARGE SCALE GENOMIC DNA]</scope>
    <source>
        <strain evidence="3 4">JCM 4505</strain>
    </source>
</reference>
<keyword evidence="2" id="KW-0472">Membrane</keyword>
<evidence type="ECO:0008006" key="5">
    <source>
        <dbReference type="Google" id="ProtNLM"/>
    </source>
</evidence>
<evidence type="ECO:0000313" key="3">
    <source>
        <dbReference type="EMBL" id="GAA0299720.1"/>
    </source>
</evidence>
<evidence type="ECO:0000313" key="4">
    <source>
        <dbReference type="Proteomes" id="UP001501867"/>
    </source>
</evidence>
<dbReference type="EMBL" id="BAAABV010000021">
    <property type="protein sequence ID" value="GAA0299720.1"/>
    <property type="molecule type" value="Genomic_DNA"/>
</dbReference>
<feature type="transmembrane region" description="Helical" evidence="2">
    <location>
        <begin position="30"/>
        <end position="51"/>
    </location>
</feature>
<gene>
    <name evidence="3" type="ORF">GCM10010302_42860</name>
</gene>
<name>A0ABN0VGT4_9ACTN</name>
<comment type="caution">
    <text evidence="3">The sequence shown here is derived from an EMBL/GenBank/DDBJ whole genome shotgun (WGS) entry which is preliminary data.</text>
</comment>
<organism evidence="3 4">
    <name type="scientific">Streptomyces polychromogenes</name>
    <dbReference type="NCBI Taxonomy" id="67342"/>
    <lineage>
        <taxon>Bacteria</taxon>
        <taxon>Bacillati</taxon>
        <taxon>Actinomycetota</taxon>
        <taxon>Actinomycetes</taxon>
        <taxon>Kitasatosporales</taxon>
        <taxon>Streptomycetaceae</taxon>
        <taxon>Streptomyces</taxon>
    </lineage>
</organism>
<dbReference type="Proteomes" id="UP001501867">
    <property type="component" value="Unassembled WGS sequence"/>
</dbReference>
<evidence type="ECO:0000256" key="2">
    <source>
        <dbReference type="SAM" id="Phobius"/>
    </source>
</evidence>
<keyword evidence="2" id="KW-1133">Transmembrane helix</keyword>
<sequence length="61" mass="6228">MKEGDTCVTYSAGHEAGAKDLEEQESSNSASSTIFLIVGGLVMLGAGWATVRSLRGAGRGP</sequence>
<evidence type="ECO:0000256" key="1">
    <source>
        <dbReference type="SAM" id="MobiDB-lite"/>
    </source>
</evidence>
<keyword evidence="2" id="KW-0812">Transmembrane</keyword>
<keyword evidence="4" id="KW-1185">Reference proteome</keyword>
<accession>A0ABN0VGT4</accession>
<protein>
    <recommendedName>
        <fullName evidence="5">LPXTG cell wall anchor domain-containing protein</fullName>
    </recommendedName>
</protein>